<feature type="compositionally biased region" description="Polar residues" evidence="1">
    <location>
        <begin position="1"/>
        <end position="13"/>
    </location>
</feature>
<feature type="region of interest" description="Disordered" evidence="1">
    <location>
        <begin position="1"/>
        <end position="144"/>
    </location>
</feature>
<evidence type="ECO:0000256" key="1">
    <source>
        <dbReference type="SAM" id="MobiDB-lite"/>
    </source>
</evidence>
<feature type="compositionally biased region" description="Basic and acidic residues" evidence="1">
    <location>
        <begin position="112"/>
        <end position="144"/>
    </location>
</feature>
<organism evidence="2">
    <name type="scientific">uncultured Lysobacter sp</name>
    <dbReference type="NCBI Taxonomy" id="271060"/>
    <lineage>
        <taxon>Bacteria</taxon>
        <taxon>Pseudomonadati</taxon>
        <taxon>Pseudomonadota</taxon>
        <taxon>Gammaproteobacteria</taxon>
        <taxon>Lysobacterales</taxon>
        <taxon>Lysobacteraceae</taxon>
        <taxon>Lysobacter</taxon>
        <taxon>environmental samples</taxon>
    </lineage>
</organism>
<dbReference type="GO" id="GO:0016301">
    <property type="term" value="F:kinase activity"/>
    <property type="evidence" value="ECO:0007669"/>
    <property type="project" value="UniProtKB-KW"/>
</dbReference>
<feature type="compositionally biased region" description="Basic residues" evidence="1">
    <location>
        <begin position="78"/>
        <end position="93"/>
    </location>
</feature>
<keyword evidence="2" id="KW-0808">Transferase</keyword>
<dbReference type="EMBL" id="CADCUA010000018">
    <property type="protein sequence ID" value="CAA9300628.1"/>
    <property type="molecule type" value="Genomic_DNA"/>
</dbReference>
<proteinExistence type="predicted"/>
<feature type="non-terminal residue" evidence="2">
    <location>
        <position position="144"/>
    </location>
</feature>
<dbReference type="EC" id="2.7.6.1" evidence="2"/>
<name>A0A6J4KAS7_9GAMM</name>
<protein>
    <submittedName>
        <fullName evidence="2">Ribose-phosphate pyrophosphokinase</fullName>
        <ecNumber evidence="2">2.7.6.1</ecNumber>
    </submittedName>
</protein>
<reference evidence="2" key="1">
    <citation type="submission" date="2020-02" db="EMBL/GenBank/DDBJ databases">
        <authorList>
            <person name="Meier V. D."/>
        </authorList>
    </citation>
    <scope>NUCLEOTIDE SEQUENCE</scope>
    <source>
        <strain evidence="2">AVDCRST_MAG71</strain>
    </source>
</reference>
<accession>A0A6J4KAS7</accession>
<dbReference type="AlphaFoldDB" id="A0A6J4KAS7"/>
<feature type="non-terminal residue" evidence="2">
    <location>
        <position position="1"/>
    </location>
</feature>
<feature type="compositionally biased region" description="Basic and acidic residues" evidence="1">
    <location>
        <begin position="61"/>
        <end position="73"/>
    </location>
</feature>
<sequence length="144" mass="16104">GHAKRSQQPSGVQRQREPAARRSRVQGTRHPPRQGAGRQVLRRRSAGRDRGERAPAGGVRHPADERADRRELHGAAGARRRAQARLGHQRHRGGAVLRLRPPGPPPAFVARADYRQGRREDVQRGGRRPRAPDRPARRPDPGLF</sequence>
<gene>
    <name evidence="2" type="ORF">AVDCRST_MAG71-73</name>
</gene>
<keyword evidence="2" id="KW-0418">Kinase</keyword>
<evidence type="ECO:0000313" key="2">
    <source>
        <dbReference type="EMBL" id="CAA9300628.1"/>
    </source>
</evidence>
<dbReference type="GO" id="GO:0004749">
    <property type="term" value="F:ribose phosphate diphosphokinase activity"/>
    <property type="evidence" value="ECO:0007669"/>
    <property type="project" value="UniProtKB-EC"/>
</dbReference>